<feature type="domain" description="SUN" evidence="7">
    <location>
        <begin position="209"/>
        <end position="373"/>
    </location>
</feature>
<evidence type="ECO:0000256" key="4">
    <source>
        <dbReference type="ARBA" id="ARBA00023136"/>
    </source>
</evidence>
<keyword evidence="2" id="KW-0812">Transmembrane</keyword>
<keyword evidence="9" id="KW-1185">Reference proteome</keyword>
<reference evidence="8 9" key="1">
    <citation type="journal article" date="2016" name="BMC Genomics">
        <title>Comparative genomic and transcriptomic analyses of the Fuzhuan brick tea-fermentation fungus Aspergillus cristatus.</title>
        <authorList>
            <person name="Ge Y."/>
            <person name="Wang Y."/>
            <person name="Liu Y."/>
            <person name="Tan Y."/>
            <person name="Ren X."/>
            <person name="Zhang X."/>
            <person name="Hyde K.D."/>
            <person name="Liu Y."/>
            <person name="Liu Z."/>
        </authorList>
    </citation>
    <scope>NUCLEOTIDE SEQUENCE [LARGE SCALE GENOMIC DNA]</scope>
    <source>
        <strain evidence="8 9">GZAAS20.1005</strain>
    </source>
</reference>
<comment type="caution">
    <text evidence="8">The sequence shown here is derived from an EMBL/GenBank/DDBJ whole genome shotgun (WGS) entry which is preliminary data.</text>
</comment>
<evidence type="ECO:0000259" key="7">
    <source>
        <dbReference type="PROSITE" id="PS51469"/>
    </source>
</evidence>
<evidence type="ECO:0000256" key="1">
    <source>
        <dbReference type="ARBA" id="ARBA00004308"/>
    </source>
</evidence>
<name>A0A1E3BN16_ASPCR</name>
<keyword evidence="6" id="KW-0732">Signal</keyword>
<feature type="compositionally biased region" description="Basic residues" evidence="5">
    <location>
        <begin position="743"/>
        <end position="760"/>
    </location>
</feature>
<feature type="compositionally biased region" description="Low complexity" evidence="5">
    <location>
        <begin position="548"/>
        <end position="568"/>
    </location>
</feature>
<dbReference type="GO" id="GO:0016020">
    <property type="term" value="C:membrane"/>
    <property type="evidence" value="ECO:0007669"/>
    <property type="project" value="InterPro"/>
</dbReference>
<dbReference type="EMBL" id="JXNT01000002">
    <property type="protein sequence ID" value="ODM22298.1"/>
    <property type="molecule type" value="Genomic_DNA"/>
</dbReference>
<accession>A0A1E3BN16</accession>
<keyword evidence="3" id="KW-1133">Transmembrane helix</keyword>
<feature type="signal peptide" evidence="6">
    <location>
        <begin position="1"/>
        <end position="23"/>
    </location>
</feature>
<feature type="region of interest" description="Disordered" evidence="5">
    <location>
        <begin position="478"/>
        <end position="568"/>
    </location>
</feature>
<dbReference type="VEuPathDB" id="FungiDB:SI65_03144"/>
<evidence type="ECO:0000256" key="3">
    <source>
        <dbReference type="ARBA" id="ARBA00022989"/>
    </source>
</evidence>
<dbReference type="PANTHER" id="PTHR12953:SF0">
    <property type="entry name" value="SUN DOMAIN-CONTAINING OSSIFICATION FACTOR"/>
    <property type="match status" value="1"/>
</dbReference>
<feature type="chain" id="PRO_5009123802" description="SUN domain-containing protein" evidence="6">
    <location>
        <begin position="24"/>
        <end position="850"/>
    </location>
</feature>
<dbReference type="OrthoDB" id="434771at2759"/>
<feature type="region of interest" description="Disordered" evidence="5">
    <location>
        <begin position="58"/>
        <end position="100"/>
    </location>
</feature>
<dbReference type="AlphaFoldDB" id="A0A1E3BN16"/>
<dbReference type="GO" id="GO:0012505">
    <property type="term" value="C:endomembrane system"/>
    <property type="evidence" value="ECO:0007669"/>
    <property type="project" value="UniProtKB-SubCell"/>
</dbReference>
<protein>
    <recommendedName>
        <fullName evidence="7">SUN domain-containing protein</fullName>
    </recommendedName>
</protein>
<dbReference type="InterPro" id="IPR012919">
    <property type="entry name" value="SUN_dom"/>
</dbReference>
<feature type="compositionally biased region" description="Low complexity" evidence="5">
    <location>
        <begin position="485"/>
        <end position="494"/>
    </location>
</feature>
<dbReference type="STRING" id="573508.A0A1E3BN16"/>
<feature type="compositionally biased region" description="Low complexity" evidence="5">
    <location>
        <begin position="62"/>
        <end position="82"/>
    </location>
</feature>
<proteinExistence type="predicted"/>
<dbReference type="PROSITE" id="PS51469">
    <property type="entry name" value="SUN"/>
    <property type="match status" value="1"/>
</dbReference>
<feature type="region of interest" description="Disordered" evidence="5">
    <location>
        <begin position="719"/>
        <end position="850"/>
    </location>
</feature>
<dbReference type="InterPro" id="IPR045120">
    <property type="entry name" value="Suco/Slp1-like"/>
</dbReference>
<dbReference type="Proteomes" id="UP000094569">
    <property type="component" value="Unassembled WGS sequence"/>
</dbReference>
<dbReference type="GO" id="GO:0005737">
    <property type="term" value="C:cytoplasm"/>
    <property type="evidence" value="ECO:0007669"/>
    <property type="project" value="TreeGrafter"/>
</dbReference>
<gene>
    <name evidence="8" type="ORF">SI65_03144</name>
</gene>
<evidence type="ECO:0000313" key="9">
    <source>
        <dbReference type="Proteomes" id="UP000094569"/>
    </source>
</evidence>
<keyword evidence="4" id="KW-0472">Membrane</keyword>
<dbReference type="Pfam" id="PF07738">
    <property type="entry name" value="Sad1_UNC"/>
    <property type="match status" value="1"/>
</dbReference>
<sequence length="850" mass="92967">MLAPGWVYWTICALSIGVGNVVGNEGLSKSICPARDETDVQLATVQWPICVEDGWTERETGDSVTSMTTTTVASTATDSPSPGGVDGQAGHEDLDTESPLDNANFLSFEDWKKQNLAKVGQSVENVGGSRLSGAAGKELRGRPTGINNALDSLGEDTEIELDFGGFGTTQEATAATAKPTPWDTAVQPGSGLGGVGDRDRHIEEENALAHSVPRTGMSRRKDAGTTCKERFNYASFDCAATVLKTNREGMGSSSVLIENKDSYMLNECRAENKFLILELCDDILVDTVVLANYEFFSSIFHTFRVSVSDRYPAKLDQWKELGVYEARNTREVQAFAVENPLIWARYLKIEFLTHYGHEFYCPLSLIRVHGTTMLEEYKHDGDVGRVEDEMDETLEAPAMVDGHVNHAHDFPATSTELDSAASAEVWFNRGKEIETLLLKGPFGMTDTCGVHATSAEVAGFEELTQTVDSTTLGINDATSASSVEDTATTSGTDSASKEATVDVQKSSGSVNSTSTTSTVVSETAQQNATETDPQKEDTGSSSPEVIRSTTTTTSTTQPPSPNPTTQESFFKSVNKRLQMLESNSTLSLLYIEEQSRILRDAFNKVEKRQLAKTSTFLENLNQTVLNELKQFREQYDQVWKTVLLEFEHQRIHHHQELYAMSGQLGVLADELVFQKRVAVVQSIMVLVCFGLILFSPRGVVGSYIDFPSVQNMVSRSYSMRSSSPTFESPTMSPSSTRPASSYRHNHSHSHHRHQHHHHRRNISEDSENGGLSSPTIAYSPPTPTSPTSDEEREERRDDGGGDGDTDTLAMSPVESHVRPRSSPPVLNGCVNDGDADYETVESPASPTSPT</sequence>
<evidence type="ECO:0000256" key="5">
    <source>
        <dbReference type="SAM" id="MobiDB-lite"/>
    </source>
</evidence>
<dbReference type="FunFam" id="2.60.120.260:FF:000082">
    <property type="entry name" value="Sad1/UNC domain protein"/>
    <property type="match status" value="1"/>
</dbReference>
<dbReference type="GO" id="GO:0034975">
    <property type="term" value="P:protein folding in endoplasmic reticulum"/>
    <property type="evidence" value="ECO:0007669"/>
    <property type="project" value="TreeGrafter"/>
</dbReference>
<organism evidence="8 9">
    <name type="scientific">Aspergillus cristatus</name>
    <name type="common">Chinese Fuzhuan brick tea-fermentation fungus</name>
    <name type="synonym">Eurotium cristatum</name>
    <dbReference type="NCBI Taxonomy" id="573508"/>
    <lineage>
        <taxon>Eukaryota</taxon>
        <taxon>Fungi</taxon>
        <taxon>Dikarya</taxon>
        <taxon>Ascomycota</taxon>
        <taxon>Pezizomycotina</taxon>
        <taxon>Eurotiomycetes</taxon>
        <taxon>Eurotiomycetidae</taxon>
        <taxon>Eurotiales</taxon>
        <taxon>Aspergillaceae</taxon>
        <taxon>Aspergillus</taxon>
        <taxon>Aspergillus subgen. Aspergillus</taxon>
    </lineage>
</organism>
<dbReference type="Gene3D" id="2.60.120.260">
    <property type="entry name" value="Galactose-binding domain-like"/>
    <property type="match status" value="1"/>
</dbReference>
<dbReference type="PANTHER" id="PTHR12953">
    <property type="entry name" value="MEMBRANE PROTEIN CH1 RELATED"/>
    <property type="match status" value="1"/>
</dbReference>
<comment type="subcellular location">
    <subcellularLocation>
        <location evidence="1">Endomembrane system</location>
    </subcellularLocation>
</comment>
<feature type="compositionally biased region" description="Polar residues" evidence="5">
    <location>
        <begin position="724"/>
        <end position="739"/>
    </location>
</feature>
<evidence type="ECO:0000256" key="6">
    <source>
        <dbReference type="SAM" id="SignalP"/>
    </source>
</evidence>
<feature type="compositionally biased region" description="Low complexity" evidence="5">
    <location>
        <begin position="506"/>
        <end position="523"/>
    </location>
</feature>
<evidence type="ECO:0000313" key="8">
    <source>
        <dbReference type="EMBL" id="ODM22298.1"/>
    </source>
</evidence>
<evidence type="ECO:0000256" key="2">
    <source>
        <dbReference type="ARBA" id="ARBA00022692"/>
    </source>
</evidence>